<name>A0A7X2ZPZ1_9FLAO</name>
<accession>A0A7X2ZPZ1</accession>
<organism evidence="2 3">
    <name type="scientific">Zobellia amurskyensis</name>
    <dbReference type="NCBI Taxonomy" id="248905"/>
    <lineage>
        <taxon>Bacteria</taxon>
        <taxon>Pseudomonadati</taxon>
        <taxon>Bacteroidota</taxon>
        <taxon>Flavobacteriia</taxon>
        <taxon>Flavobacteriales</taxon>
        <taxon>Flavobacteriaceae</taxon>
        <taxon>Zobellia</taxon>
    </lineage>
</organism>
<gene>
    <name evidence="2" type="ORF">D9O36_00210</name>
</gene>
<dbReference type="PANTHER" id="PTHR48079">
    <property type="entry name" value="PROTEIN YEEZ"/>
    <property type="match status" value="1"/>
</dbReference>
<proteinExistence type="predicted"/>
<dbReference type="GO" id="GO:0004029">
    <property type="term" value="F:aldehyde dehydrogenase (NAD+) activity"/>
    <property type="evidence" value="ECO:0007669"/>
    <property type="project" value="TreeGrafter"/>
</dbReference>
<evidence type="ECO:0000313" key="2">
    <source>
        <dbReference type="EMBL" id="MUH34254.1"/>
    </source>
</evidence>
<dbReference type="AlphaFoldDB" id="A0A7X2ZPZ1"/>
<protein>
    <submittedName>
        <fullName evidence="2">NAD-dependent epimerase/dehydratase family protein</fullName>
    </submittedName>
</protein>
<dbReference type="OrthoDB" id="596910at2"/>
<evidence type="ECO:0000313" key="3">
    <source>
        <dbReference type="Proteomes" id="UP000540519"/>
    </source>
</evidence>
<dbReference type="PANTHER" id="PTHR48079:SF6">
    <property type="entry name" value="NAD(P)-BINDING DOMAIN-CONTAINING PROTEIN-RELATED"/>
    <property type="match status" value="1"/>
</dbReference>
<feature type="domain" description="NAD-dependent epimerase/dehydratase" evidence="1">
    <location>
        <begin position="2"/>
        <end position="228"/>
    </location>
</feature>
<comment type="caution">
    <text evidence="2">The sequence shown here is derived from an EMBL/GenBank/DDBJ whole genome shotgun (WGS) entry which is preliminary data.</text>
</comment>
<dbReference type="RefSeq" id="WP_155598371.1">
    <property type="nucleotide sequence ID" value="NZ_RCNR01000001.1"/>
</dbReference>
<dbReference type="InterPro" id="IPR001509">
    <property type="entry name" value="Epimerase_deHydtase"/>
</dbReference>
<dbReference type="EMBL" id="RCNR01000001">
    <property type="protein sequence ID" value="MUH34254.1"/>
    <property type="molecule type" value="Genomic_DNA"/>
</dbReference>
<dbReference type="SUPFAM" id="SSF51735">
    <property type="entry name" value="NAD(P)-binding Rossmann-fold domains"/>
    <property type="match status" value="1"/>
</dbReference>
<dbReference type="InterPro" id="IPR051783">
    <property type="entry name" value="NAD(P)-dependent_oxidoreduct"/>
</dbReference>
<dbReference type="InterPro" id="IPR036291">
    <property type="entry name" value="NAD(P)-bd_dom_sf"/>
</dbReference>
<dbReference type="Pfam" id="PF01370">
    <property type="entry name" value="Epimerase"/>
    <property type="match status" value="1"/>
</dbReference>
<keyword evidence="3" id="KW-1185">Reference proteome</keyword>
<dbReference type="GO" id="GO:0005737">
    <property type="term" value="C:cytoplasm"/>
    <property type="evidence" value="ECO:0007669"/>
    <property type="project" value="TreeGrafter"/>
</dbReference>
<sequence>MVLVTGGTGLVGSHLLLKLMQNGSSVRAIHRKGSDLKRVVKVFSYYTGDAQNLFNKIEWIEADLNDIPALEGAFDQITHVYHTAALISFDPQNFDILEKINTEGTANIVNLCIAHGVKKLCYTSTIGAIGKTLGNSMADEENAWTPREANVYGLTKQAAEMEAWRGSQEGLPVVMVNPGVIIGPGFWHSGSGDLFTVAKKGYRSYPPGGTGFITVHDVVKMMVSLMDSEIVNERYIAVAENLTFKEILTKITTELGVKPPSVQLKFWQLEIGRWFDWLKNLFLKSGRRITRNSIQSLKNREIYNNQKIKTDLNFEFETLDHTISFCCERFKEEYQ</sequence>
<dbReference type="Proteomes" id="UP000540519">
    <property type="component" value="Unassembled WGS sequence"/>
</dbReference>
<evidence type="ECO:0000259" key="1">
    <source>
        <dbReference type="Pfam" id="PF01370"/>
    </source>
</evidence>
<dbReference type="Gene3D" id="3.40.50.720">
    <property type="entry name" value="NAD(P)-binding Rossmann-like Domain"/>
    <property type="match status" value="1"/>
</dbReference>
<reference evidence="2 3" key="1">
    <citation type="journal article" date="2019" name="Mar. Drugs">
        <title>Comparative Genomics and CAZyme Genome Repertoires of Marine Zobellia amurskyensis KMM 3526(T) and Zobellia laminariae KMM 3676(T).</title>
        <authorList>
            <person name="Chernysheva N."/>
            <person name="Bystritskaya E."/>
            <person name="Stenkova A."/>
            <person name="Golovkin I."/>
            <person name="Nedashkovskaya O."/>
            <person name="Isaeva M."/>
        </authorList>
    </citation>
    <scope>NUCLEOTIDE SEQUENCE [LARGE SCALE GENOMIC DNA]</scope>
    <source>
        <strain evidence="2 3">KMM 3526</strain>
    </source>
</reference>